<accession>A0A5J4JJS2</accession>
<sequence length="276" mass="31503">MSEEQVIRKKHILVTKERLMEDFRKLGLAEGMTVIVHSSLSSIGWVCGGEVAVIQALMEVITNQGTIVMPAQTTNNSDPAYWENPPIPEEWWDEIRKSIPAFDPRITPTYGMGRIAELFRTFPGVLRSNHPNCSFTAWGRDAKYIVEGHSLDFPFGEKSPLARIYDKNGYILLLGVDYLSNTSMHLGEYRSSRYTTVFKQSCAMMVNGKRVWKSYKDYEENSDLFNKIGRAFERSHKVKTGFVGAALSRLMKQRALVDFTEQFLDNSQKHDEGDNE</sequence>
<proteinExistence type="inferred from homology"/>
<dbReference type="RefSeq" id="WP_151680793.1">
    <property type="nucleotide sequence ID" value="NZ_BKZP01000010.1"/>
</dbReference>
<dbReference type="EMBL" id="BKZQ01000023">
    <property type="protein sequence ID" value="GER70627.1"/>
    <property type="molecule type" value="Genomic_DNA"/>
</dbReference>
<dbReference type="PANTHER" id="PTHR11104:SF0">
    <property type="entry name" value="SPBETA PROPHAGE-DERIVED AMINOGLYCOSIDE N(3')-ACETYLTRANSFERASE-LIKE PROTEIN YOKD"/>
    <property type="match status" value="1"/>
</dbReference>
<comment type="catalytic activity">
    <reaction evidence="4">
        <text>a 2-deoxystreptamine antibiotic + acetyl-CoA = an N(3)-acetyl-2-deoxystreptamine antibiotic + CoA + H(+)</text>
        <dbReference type="Rhea" id="RHEA:12665"/>
        <dbReference type="ChEBI" id="CHEBI:15378"/>
        <dbReference type="ChEBI" id="CHEBI:57287"/>
        <dbReference type="ChEBI" id="CHEBI:57288"/>
        <dbReference type="ChEBI" id="CHEBI:57921"/>
        <dbReference type="ChEBI" id="CHEBI:77452"/>
        <dbReference type="EC" id="2.3.1.81"/>
    </reaction>
</comment>
<evidence type="ECO:0000256" key="4">
    <source>
        <dbReference type="RuleBase" id="RU365031"/>
    </source>
</evidence>
<dbReference type="Pfam" id="PF02522">
    <property type="entry name" value="Antibiotic_NAT"/>
    <property type="match status" value="1"/>
</dbReference>
<evidence type="ECO:0000313" key="6">
    <source>
        <dbReference type="Proteomes" id="UP000391919"/>
    </source>
</evidence>
<evidence type="ECO:0000313" key="5">
    <source>
        <dbReference type="EMBL" id="GER70627.1"/>
    </source>
</evidence>
<dbReference type="Proteomes" id="UP000391919">
    <property type="component" value="Unassembled WGS sequence"/>
</dbReference>
<dbReference type="InterPro" id="IPR028345">
    <property type="entry name" value="Antibiotic_NAT-like"/>
</dbReference>
<name>A0A5J4JJS2_9BACI</name>
<comment type="similarity">
    <text evidence="1 4">Belongs to the antibiotic N-acetyltransferase family.</text>
</comment>
<dbReference type="PANTHER" id="PTHR11104">
    <property type="entry name" value="AMINOGLYCOSIDE N3-ACETYLTRANSFERASE"/>
    <property type="match status" value="1"/>
</dbReference>
<evidence type="ECO:0000256" key="1">
    <source>
        <dbReference type="ARBA" id="ARBA00006383"/>
    </source>
</evidence>
<reference evidence="5 6" key="1">
    <citation type="submission" date="2019-09" db="EMBL/GenBank/DDBJ databases">
        <title>Draft genome sequence of Bacillus sp. JC-7.</title>
        <authorList>
            <person name="Tanaka N."/>
            <person name="Shiwa Y."/>
            <person name="Fujita N."/>
            <person name="Tanasupawat S."/>
        </authorList>
    </citation>
    <scope>NUCLEOTIDE SEQUENCE [LARGE SCALE GENOMIC DNA]</scope>
    <source>
        <strain evidence="5 6">JC-7</strain>
    </source>
</reference>
<dbReference type="InterPro" id="IPR003679">
    <property type="entry name" value="Amioglycoside_AcTrfase"/>
</dbReference>
<keyword evidence="3 4" id="KW-0012">Acyltransferase</keyword>
<dbReference type="EC" id="2.3.1.-" evidence="4"/>
<dbReference type="AlphaFoldDB" id="A0A5J4JJS2"/>
<dbReference type="GO" id="GO:0046677">
    <property type="term" value="P:response to antibiotic"/>
    <property type="evidence" value="ECO:0007669"/>
    <property type="project" value="UniProtKB-KW"/>
</dbReference>
<gene>
    <name evidence="5" type="primary">yokD</name>
    <name evidence="5" type="ORF">BpJC7_19300</name>
</gene>
<keyword evidence="4" id="KW-0046">Antibiotic resistance</keyword>
<keyword evidence="2 4" id="KW-0808">Transferase</keyword>
<protein>
    <recommendedName>
        <fullName evidence="4">Aminoglycoside N(3)-acetyltransferase</fullName>
        <ecNumber evidence="4">2.3.1.-</ecNumber>
    </recommendedName>
</protein>
<organism evidence="5 6">
    <name type="scientific">Weizmannia acidilactici</name>
    <dbReference type="NCBI Taxonomy" id="2607726"/>
    <lineage>
        <taxon>Bacteria</taxon>
        <taxon>Bacillati</taxon>
        <taxon>Bacillota</taxon>
        <taxon>Bacilli</taxon>
        <taxon>Bacillales</taxon>
        <taxon>Bacillaceae</taxon>
        <taxon>Heyndrickxia</taxon>
    </lineage>
</organism>
<keyword evidence="6" id="KW-1185">Reference proteome</keyword>
<dbReference type="GO" id="GO:0046353">
    <property type="term" value="F:aminoglycoside 3-N-acetyltransferase activity"/>
    <property type="evidence" value="ECO:0007669"/>
    <property type="project" value="UniProtKB-EC"/>
</dbReference>
<evidence type="ECO:0000256" key="2">
    <source>
        <dbReference type="ARBA" id="ARBA00022679"/>
    </source>
</evidence>
<evidence type="ECO:0000256" key="3">
    <source>
        <dbReference type="ARBA" id="ARBA00023315"/>
    </source>
</evidence>
<dbReference type="SUPFAM" id="SSF110710">
    <property type="entry name" value="TTHA0583/YokD-like"/>
    <property type="match status" value="1"/>
</dbReference>
<comment type="caution">
    <text evidence="5">The sequence shown here is derived from an EMBL/GenBank/DDBJ whole genome shotgun (WGS) entry which is preliminary data.</text>
</comment>